<feature type="transmembrane region" description="Helical" evidence="1">
    <location>
        <begin position="191"/>
        <end position="209"/>
    </location>
</feature>
<feature type="transmembrane region" description="Helical" evidence="1">
    <location>
        <begin position="316"/>
        <end position="334"/>
    </location>
</feature>
<dbReference type="EMBL" id="CP036433">
    <property type="protein sequence ID" value="QDU96450.1"/>
    <property type="molecule type" value="Genomic_DNA"/>
</dbReference>
<evidence type="ECO:0000256" key="1">
    <source>
        <dbReference type="SAM" id="Phobius"/>
    </source>
</evidence>
<name>A0A518DX99_9BACT</name>
<gene>
    <name evidence="2" type="ORF">Pla8534_42710</name>
</gene>
<dbReference type="KEGG" id="lcre:Pla8534_42710"/>
<dbReference type="PANTHER" id="PTHR35337">
    <property type="entry name" value="SLR1478 PROTEIN"/>
    <property type="match status" value="1"/>
</dbReference>
<organism evidence="2 3">
    <name type="scientific">Lignipirellula cremea</name>
    <dbReference type="NCBI Taxonomy" id="2528010"/>
    <lineage>
        <taxon>Bacteria</taxon>
        <taxon>Pseudomonadati</taxon>
        <taxon>Planctomycetota</taxon>
        <taxon>Planctomycetia</taxon>
        <taxon>Pirellulales</taxon>
        <taxon>Pirellulaceae</taxon>
        <taxon>Lignipirellula</taxon>
    </lineage>
</organism>
<keyword evidence="1" id="KW-1133">Transmembrane helix</keyword>
<protein>
    <recommendedName>
        <fullName evidence="4">Stage II sporulation protein M</fullName>
    </recommendedName>
</protein>
<sequence length="343" mass="37990">MKVAELLKRRQTNWRELEQLQLELQDLKGKLPPERIARFASLYRSTCADLALAEAHNLPPGTVDYLHRLVARCHSQLYRSRPFDIKRWSEILLVDAPQIIFNDRCVQIAFCLFWGVFILAAWLAYDNKTWPRFADELLTPAAQTQMHDSFKNDITGRDAYTNLEMAAFYIAHNTGIGIKCFVTGLLVVPGLYTTIFNAASLGASFGFMARDEIARPNFFHFVTAHGPFELTAICLAAGAGLRLGVSWMIPRSTRPGWLGLFPEETGEPGLTRLASLQLAAKSSLPVVGASVVLFFLAALTEGFLSPSAAPYWSKALFAVLSSGMLMFYFVVLGFPRGGSSNAA</sequence>
<dbReference type="OrthoDB" id="9800053at2"/>
<accession>A0A518DX99</accession>
<evidence type="ECO:0008006" key="4">
    <source>
        <dbReference type="Google" id="ProtNLM"/>
    </source>
</evidence>
<dbReference type="RefSeq" id="WP_145055080.1">
    <property type="nucleotide sequence ID" value="NZ_CP036433.1"/>
</dbReference>
<evidence type="ECO:0000313" key="2">
    <source>
        <dbReference type="EMBL" id="QDU96450.1"/>
    </source>
</evidence>
<feature type="transmembrane region" description="Helical" evidence="1">
    <location>
        <begin position="105"/>
        <end position="125"/>
    </location>
</feature>
<keyword evidence="1" id="KW-0472">Membrane</keyword>
<evidence type="ECO:0000313" key="3">
    <source>
        <dbReference type="Proteomes" id="UP000317648"/>
    </source>
</evidence>
<proteinExistence type="predicted"/>
<dbReference type="InterPro" id="IPR002798">
    <property type="entry name" value="SpoIIM-like"/>
</dbReference>
<dbReference type="AlphaFoldDB" id="A0A518DX99"/>
<dbReference type="PANTHER" id="PTHR35337:SF1">
    <property type="entry name" value="SLR1478 PROTEIN"/>
    <property type="match status" value="1"/>
</dbReference>
<keyword evidence="3" id="KW-1185">Reference proteome</keyword>
<dbReference type="Proteomes" id="UP000317648">
    <property type="component" value="Chromosome"/>
</dbReference>
<reference evidence="2 3" key="1">
    <citation type="submission" date="2019-02" db="EMBL/GenBank/DDBJ databases">
        <title>Deep-cultivation of Planctomycetes and their phenomic and genomic characterization uncovers novel biology.</title>
        <authorList>
            <person name="Wiegand S."/>
            <person name="Jogler M."/>
            <person name="Boedeker C."/>
            <person name="Pinto D."/>
            <person name="Vollmers J."/>
            <person name="Rivas-Marin E."/>
            <person name="Kohn T."/>
            <person name="Peeters S.H."/>
            <person name="Heuer A."/>
            <person name="Rast P."/>
            <person name="Oberbeckmann S."/>
            <person name="Bunk B."/>
            <person name="Jeske O."/>
            <person name="Meyerdierks A."/>
            <person name="Storesund J.E."/>
            <person name="Kallscheuer N."/>
            <person name="Luecker S."/>
            <person name="Lage O.M."/>
            <person name="Pohl T."/>
            <person name="Merkel B.J."/>
            <person name="Hornburger P."/>
            <person name="Mueller R.-W."/>
            <person name="Bruemmer F."/>
            <person name="Labrenz M."/>
            <person name="Spormann A.M."/>
            <person name="Op den Camp H."/>
            <person name="Overmann J."/>
            <person name="Amann R."/>
            <person name="Jetten M.S.M."/>
            <person name="Mascher T."/>
            <person name="Medema M.H."/>
            <person name="Devos D.P."/>
            <person name="Kaster A.-K."/>
            <person name="Ovreas L."/>
            <person name="Rohde M."/>
            <person name="Galperin M.Y."/>
            <person name="Jogler C."/>
        </authorList>
    </citation>
    <scope>NUCLEOTIDE SEQUENCE [LARGE SCALE GENOMIC DNA]</scope>
    <source>
        <strain evidence="2 3">Pla85_3_4</strain>
    </source>
</reference>
<keyword evidence="1" id="KW-0812">Transmembrane</keyword>
<dbReference type="Pfam" id="PF01944">
    <property type="entry name" value="SpoIIM"/>
    <property type="match status" value="1"/>
</dbReference>
<feature type="transmembrane region" description="Helical" evidence="1">
    <location>
        <begin position="283"/>
        <end position="304"/>
    </location>
</feature>